<evidence type="ECO:0000256" key="1">
    <source>
        <dbReference type="SAM" id="MobiDB-lite"/>
    </source>
</evidence>
<protein>
    <submittedName>
        <fullName evidence="3">Uncharacterized protein</fullName>
    </submittedName>
</protein>
<evidence type="ECO:0000256" key="2">
    <source>
        <dbReference type="SAM" id="Phobius"/>
    </source>
</evidence>
<feature type="region of interest" description="Disordered" evidence="1">
    <location>
        <begin position="1"/>
        <end position="36"/>
    </location>
</feature>
<sequence>MRPCPPRGADDRGPGAGSDCGGAAGSADQGRTLDSADRGGARALADDLQAAESAAVAFIDELRGRLDGWRQAPQVYVDPALVLAFLLHPGQVRPPDSNGDAEAGELFGALWQRVGRSEGPLRAGHAAAVHAATGTVRTMAENRRAWRGELDLAHTDLDKARNRWALQIFLHVAKILMFVGAIALIPIGFTNLGYVRSTDPASTTSAFNTWILWEALLFGGAIAIATTTGGHNGFRTRRHAAQAGRAYAAARVEELRAGIAAGDEELRLTREICGR</sequence>
<dbReference type="Proteomes" id="UP000546642">
    <property type="component" value="Unassembled WGS sequence"/>
</dbReference>
<dbReference type="EMBL" id="JACHDS010000001">
    <property type="protein sequence ID" value="MBB6171262.1"/>
    <property type="molecule type" value="Genomic_DNA"/>
</dbReference>
<feature type="compositionally biased region" description="Gly residues" evidence="1">
    <location>
        <begin position="14"/>
        <end position="24"/>
    </location>
</feature>
<gene>
    <name evidence="3" type="ORF">HNR23_001322</name>
</gene>
<organism evidence="3 4">
    <name type="scientific">Nocardiopsis mwathae</name>
    <dbReference type="NCBI Taxonomy" id="1472723"/>
    <lineage>
        <taxon>Bacteria</taxon>
        <taxon>Bacillati</taxon>
        <taxon>Actinomycetota</taxon>
        <taxon>Actinomycetes</taxon>
        <taxon>Streptosporangiales</taxon>
        <taxon>Nocardiopsidaceae</taxon>
        <taxon>Nocardiopsis</taxon>
    </lineage>
</organism>
<dbReference type="RefSeq" id="WP_184074541.1">
    <property type="nucleotide sequence ID" value="NZ_JACHDS010000001.1"/>
</dbReference>
<evidence type="ECO:0000313" key="3">
    <source>
        <dbReference type="EMBL" id="MBB6171262.1"/>
    </source>
</evidence>
<accession>A0A7W9YFR1</accession>
<reference evidence="3 4" key="1">
    <citation type="submission" date="2020-08" db="EMBL/GenBank/DDBJ databases">
        <title>Sequencing the genomes of 1000 actinobacteria strains.</title>
        <authorList>
            <person name="Klenk H.-P."/>
        </authorList>
    </citation>
    <scope>NUCLEOTIDE SEQUENCE [LARGE SCALE GENOMIC DNA]</scope>
    <source>
        <strain evidence="3 4">DSM 46659</strain>
    </source>
</reference>
<dbReference type="AlphaFoldDB" id="A0A7W9YFR1"/>
<comment type="caution">
    <text evidence="3">The sequence shown here is derived from an EMBL/GenBank/DDBJ whole genome shotgun (WGS) entry which is preliminary data.</text>
</comment>
<evidence type="ECO:0000313" key="4">
    <source>
        <dbReference type="Proteomes" id="UP000546642"/>
    </source>
</evidence>
<proteinExistence type="predicted"/>
<keyword evidence="2" id="KW-0472">Membrane</keyword>
<feature type="transmembrane region" description="Helical" evidence="2">
    <location>
        <begin position="168"/>
        <end position="190"/>
    </location>
</feature>
<keyword evidence="4" id="KW-1185">Reference proteome</keyword>
<keyword evidence="2" id="KW-1133">Transmembrane helix</keyword>
<name>A0A7W9YFR1_9ACTN</name>
<keyword evidence="2" id="KW-0812">Transmembrane</keyword>
<feature type="transmembrane region" description="Helical" evidence="2">
    <location>
        <begin position="210"/>
        <end position="229"/>
    </location>
</feature>